<dbReference type="Pfam" id="PF03102">
    <property type="entry name" value="NeuB"/>
    <property type="match status" value="1"/>
</dbReference>
<dbReference type="SUPFAM" id="SSF51569">
    <property type="entry name" value="Aldolase"/>
    <property type="match status" value="1"/>
</dbReference>
<name>A0ABQ0CCD1_9PROT</name>
<organism evidence="2 3">
    <name type="scientific">Candidatus Magnetaquiglobus chichijimensis</name>
    <dbReference type="NCBI Taxonomy" id="3141448"/>
    <lineage>
        <taxon>Bacteria</taxon>
        <taxon>Pseudomonadati</taxon>
        <taxon>Pseudomonadota</taxon>
        <taxon>Magnetococcia</taxon>
        <taxon>Magnetococcales</taxon>
        <taxon>Candidatus Magnetaquicoccaceae</taxon>
        <taxon>Candidatus Magnetaquiglobus</taxon>
    </lineage>
</organism>
<comment type="caution">
    <text evidence="2">The sequence shown here is derived from an EMBL/GenBank/DDBJ whole genome shotgun (WGS) entry which is preliminary data.</text>
</comment>
<keyword evidence="3" id="KW-1185">Reference proteome</keyword>
<evidence type="ECO:0000313" key="2">
    <source>
        <dbReference type="EMBL" id="GAB0058558.1"/>
    </source>
</evidence>
<reference evidence="2 3" key="2">
    <citation type="submission" date="2024-09" db="EMBL/GenBank/DDBJ databases">
        <title>Draft genome sequence of Candidatus Magnetaquicoccaceae bacterium FCR-1.</title>
        <authorList>
            <person name="Shimoshige H."/>
            <person name="Shimamura S."/>
            <person name="Taoka A."/>
            <person name="Kobayashi H."/>
            <person name="Maekawa T."/>
        </authorList>
    </citation>
    <scope>NUCLEOTIDE SEQUENCE [LARGE SCALE GENOMIC DNA]</scope>
    <source>
        <strain evidence="2 3">FCR-1</strain>
    </source>
</reference>
<dbReference type="Proteomes" id="UP001628193">
    <property type="component" value="Unassembled WGS sequence"/>
</dbReference>
<sequence>MMFIAEIGMNHNGHFALAGELIRQAKLAGADVAKMQLGWRDGEGEINRLTPEIIAQLYRIAEFYQIELLFSVIRSDAWEMLRPFQPKRIKIASRTVNDHPDLVRGIVATGLPVIISLGMWQGEGLPFGEPENVSYLWCRSSYPAQPWDLTALPKSFDGSPYAGYSDHSLGIEVPLLAIARGARIIEKHFTLDKSDTTIRDHVLSATPDEFARMVTLGRGMRRYLDMAV</sequence>
<protein>
    <submittedName>
        <fullName evidence="2">N,N'-diacetyllegionaminic acid synthase</fullName>
        <ecNumber evidence="2">2.5.1.101</ecNumber>
    </submittedName>
</protein>
<accession>A0ABQ0CCD1</accession>
<dbReference type="Gene3D" id="3.20.20.70">
    <property type="entry name" value="Aldolase class I"/>
    <property type="match status" value="1"/>
</dbReference>
<evidence type="ECO:0000259" key="1">
    <source>
        <dbReference type="Pfam" id="PF03102"/>
    </source>
</evidence>
<dbReference type="InterPro" id="IPR051690">
    <property type="entry name" value="PseI-like"/>
</dbReference>
<feature type="domain" description="PseI/NeuA/B-like" evidence="1">
    <location>
        <begin position="49"/>
        <end position="220"/>
    </location>
</feature>
<dbReference type="GO" id="GO:0016740">
    <property type="term" value="F:transferase activity"/>
    <property type="evidence" value="ECO:0007669"/>
    <property type="project" value="UniProtKB-KW"/>
</dbReference>
<gene>
    <name evidence="2" type="primary">neuB_2</name>
    <name evidence="2" type="ORF">SIID45300_02909</name>
</gene>
<dbReference type="EC" id="2.5.1.101" evidence="2"/>
<keyword evidence="2" id="KW-0808">Transferase</keyword>
<dbReference type="EMBL" id="BAAFGK010000005">
    <property type="protein sequence ID" value="GAB0058558.1"/>
    <property type="molecule type" value="Genomic_DNA"/>
</dbReference>
<dbReference type="PANTHER" id="PTHR42966:SF1">
    <property type="entry name" value="SIALIC ACID SYNTHASE"/>
    <property type="match status" value="1"/>
</dbReference>
<evidence type="ECO:0000313" key="3">
    <source>
        <dbReference type="Proteomes" id="UP001628193"/>
    </source>
</evidence>
<dbReference type="InterPro" id="IPR013132">
    <property type="entry name" value="PseI/NeuA/B-like_N"/>
</dbReference>
<dbReference type="RefSeq" id="WP_420906278.1">
    <property type="nucleotide sequence ID" value="NZ_BAAFGK010000005.1"/>
</dbReference>
<dbReference type="PANTHER" id="PTHR42966">
    <property type="entry name" value="N-ACETYLNEURAMINATE SYNTHASE"/>
    <property type="match status" value="1"/>
</dbReference>
<dbReference type="InterPro" id="IPR013785">
    <property type="entry name" value="Aldolase_TIM"/>
</dbReference>
<reference evidence="2 3" key="1">
    <citation type="submission" date="2024-05" db="EMBL/GenBank/DDBJ databases">
        <authorList>
            <consortium name="Candidatus Magnetaquicoccaceae bacterium FCR-1 genome sequencing consortium"/>
            <person name="Shimoshige H."/>
            <person name="Shimamura S."/>
            <person name="Taoka A."/>
            <person name="Kobayashi H."/>
            <person name="Maekawa T."/>
        </authorList>
    </citation>
    <scope>NUCLEOTIDE SEQUENCE [LARGE SCALE GENOMIC DNA]</scope>
    <source>
        <strain evidence="2 3">FCR-1</strain>
    </source>
</reference>
<proteinExistence type="predicted"/>